<dbReference type="PANTHER" id="PTHR10515:SF0">
    <property type="entry name" value="THYMIDINE PHOSPHORYLASE"/>
    <property type="match status" value="1"/>
</dbReference>
<dbReference type="Pfam" id="PF02885">
    <property type="entry name" value="Glycos_trans_3N"/>
    <property type="match status" value="1"/>
</dbReference>
<dbReference type="NCBIfam" id="TIGR02644">
    <property type="entry name" value="Y_phosphoryl"/>
    <property type="match status" value="1"/>
</dbReference>
<dbReference type="EMBL" id="JASPKZ010000037">
    <property type="protein sequence ID" value="KAJ9601032.1"/>
    <property type="molecule type" value="Genomic_DNA"/>
</dbReference>
<gene>
    <name evidence="6" type="ORF">L9F63_000767</name>
</gene>
<evidence type="ECO:0000313" key="6">
    <source>
        <dbReference type="EMBL" id="KAJ9601032.1"/>
    </source>
</evidence>
<dbReference type="InterPro" id="IPR036320">
    <property type="entry name" value="Glycosyl_Trfase_fam3_N_dom_sf"/>
</dbReference>
<keyword evidence="4" id="KW-0808">Transferase</keyword>
<dbReference type="FunFam" id="3.40.1030.10:FF:000003">
    <property type="entry name" value="Pyrimidine-nucleoside phosphorylase"/>
    <property type="match status" value="1"/>
</dbReference>
<comment type="subunit">
    <text evidence="2">Homodimer.</text>
</comment>
<dbReference type="InterPro" id="IPR036566">
    <property type="entry name" value="PYNP-like_C_sf"/>
</dbReference>
<comment type="caution">
    <text evidence="6">The sequence shown here is derived from an EMBL/GenBank/DDBJ whole genome shotgun (WGS) entry which is preliminary data.</text>
</comment>
<comment type="similarity">
    <text evidence="1">Belongs to the thymidine/pyrimidine-nucleoside phosphorylase family.</text>
</comment>
<organism evidence="6 7">
    <name type="scientific">Diploptera punctata</name>
    <name type="common">Pacific beetle cockroach</name>
    <dbReference type="NCBI Taxonomy" id="6984"/>
    <lineage>
        <taxon>Eukaryota</taxon>
        <taxon>Metazoa</taxon>
        <taxon>Ecdysozoa</taxon>
        <taxon>Arthropoda</taxon>
        <taxon>Hexapoda</taxon>
        <taxon>Insecta</taxon>
        <taxon>Pterygota</taxon>
        <taxon>Neoptera</taxon>
        <taxon>Polyneoptera</taxon>
        <taxon>Dictyoptera</taxon>
        <taxon>Blattodea</taxon>
        <taxon>Blaberoidea</taxon>
        <taxon>Blaberidae</taxon>
        <taxon>Diplopterinae</taxon>
        <taxon>Diploptera</taxon>
    </lineage>
</organism>
<dbReference type="Proteomes" id="UP001233999">
    <property type="component" value="Unassembled WGS sequence"/>
</dbReference>
<evidence type="ECO:0000256" key="3">
    <source>
        <dbReference type="ARBA" id="ARBA00022676"/>
    </source>
</evidence>
<dbReference type="InterPro" id="IPR000053">
    <property type="entry name" value="Thymidine/pyrmidine_PPase"/>
</dbReference>
<dbReference type="SMART" id="SM00941">
    <property type="entry name" value="PYNP_C"/>
    <property type="match status" value="1"/>
</dbReference>
<dbReference type="GO" id="GO:0006206">
    <property type="term" value="P:pyrimidine nucleobase metabolic process"/>
    <property type="evidence" value="ECO:0007669"/>
    <property type="project" value="InterPro"/>
</dbReference>
<evidence type="ECO:0000259" key="5">
    <source>
        <dbReference type="SMART" id="SM00941"/>
    </source>
</evidence>
<dbReference type="Gene3D" id="3.40.1030.10">
    <property type="entry name" value="Nucleoside phosphorylase/phosphoribosyltransferase catalytic domain"/>
    <property type="match status" value="1"/>
</dbReference>
<dbReference type="InterPro" id="IPR017872">
    <property type="entry name" value="Pyrmidine_PPase_CS"/>
</dbReference>
<dbReference type="InterPro" id="IPR013102">
    <property type="entry name" value="PYNP_C"/>
</dbReference>
<accession>A0AAD8ETF1</accession>
<dbReference type="AlphaFoldDB" id="A0AAD8ETF1"/>
<dbReference type="InterPro" id="IPR035902">
    <property type="entry name" value="Nuc_phospho_transferase"/>
</dbReference>
<evidence type="ECO:0000256" key="4">
    <source>
        <dbReference type="ARBA" id="ARBA00022679"/>
    </source>
</evidence>
<dbReference type="SUPFAM" id="SSF47648">
    <property type="entry name" value="Nucleoside phosphorylase/phosphoribosyltransferase N-terminal domain"/>
    <property type="match status" value="1"/>
</dbReference>
<dbReference type="GO" id="GO:0016154">
    <property type="term" value="F:pyrimidine-nucleoside phosphorylase activity"/>
    <property type="evidence" value="ECO:0007669"/>
    <property type="project" value="InterPro"/>
</dbReference>
<dbReference type="Gene3D" id="1.20.970.10">
    <property type="entry name" value="Transferase, Pyrimidine Nucleoside Phosphorylase, Chain C"/>
    <property type="match status" value="1"/>
</dbReference>
<dbReference type="InterPro" id="IPR018090">
    <property type="entry name" value="Pyrmidine_PPas_bac/euk"/>
</dbReference>
<dbReference type="PROSITE" id="PS00647">
    <property type="entry name" value="THYMID_PHOSPHORYLASE"/>
    <property type="match status" value="1"/>
</dbReference>
<dbReference type="PIRSF" id="PIRSF000478">
    <property type="entry name" value="TP_PyNP"/>
    <property type="match status" value="1"/>
</dbReference>
<dbReference type="Pfam" id="PF07831">
    <property type="entry name" value="PYNP_C"/>
    <property type="match status" value="1"/>
</dbReference>
<evidence type="ECO:0000256" key="2">
    <source>
        <dbReference type="ARBA" id="ARBA00011738"/>
    </source>
</evidence>
<dbReference type="SUPFAM" id="SSF54680">
    <property type="entry name" value="Pyrimidine nucleoside phosphorylase C-terminal domain"/>
    <property type="match status" value="1"/>
</dbReference>
<dbReference type="GO" id="GO:0006213">
    <property type="term" value="P:pyrimidine nucleoside metabolic process"/>
    <property type="evidence" value="ECO:0007669"/>
    <property type="project" value="InterPro"/>
</dbReference>
<feature type="domain" description="Pyrimidine nucleoside phosphorylase C-terminal" evidence="5">
    <location>
        <begin position="362"/>
        <end position="436"/>
    </location>
</feature>
<keyword evidence="3" id="KW-0328">Glycosyltransferase</keyword>
<keyword evidence="7" id="KW-1185">Reference proteome</keyword>
<dbReference type="NCBIfam" id="NF004490">
    <property type="entry name" value="PRK05820.1"/>
    <property type="match status" value="1"/>
</dbReference>
<evidence type="ECO:0000313" key="7">
    <source>
        <dbReference type="Proteomes" id="UP001233999"/>
    </source>
</evidence>
<feature type="non-terminal residue" evidence="6">
    <location>
        <position position="452"/>
    </location>
</feature>
<dbReference type="SUPFAM" id="SSF52418">
    <property type="entry name" value="Nucleoside phosphorylase/phosphoribosyltransferase catalytic domain"/>
    <property type="match status" value="1"/>
</dbReference>
<protein>
    <recommendedName>
        <fullName evidence="5">Pyrimidine nucleoside phosphorylase C-terminal domain-containing protein</fullName>
    </recommendedName>
</protein>
<dbReference type="Gene3D" id="3.90.1170.30">
    <property type="entry name" value="Pyrimidine nucleoside phosphorylase-like, C-terminal domain"/>
    <property type="match status" value="1"/>
</dbReference>
<reference evidence="6" key="2">
    <citation type="submission" date="2023-05" db="EMBL/GenBank/DDBJ databases">
        <authorList>
            <person name="Fouks B."/>
        </authorList>
    </citation>
    <scope>NUCLEOTIDE SEQUENCE</scope>
    <source>
        <strain evidence="6">Stay&amp;Tobe</strain>
        <tissue evidence="6">Testes</tissue>
    </source>
</reference>
<dbReference type="GO" id="GO:0004645">
    <property type="term" value="F:1,4-alpha-oligoglucan phosphorylase activity"/>
    <property type="evidence" value="ECO:0007669"/>
    <property type="project" value="InterPro"/>
</dbReference>
<reference evidence="6" key="1">
    <citation type="journal article" date="2023" name="IScience">
        <title>Live-bearing cockroach genome reveals convergent evolutionary mechanisms linked to viviparity in insects and beyond.</title>
        <authorList>
            <person name="Fouks B."/>
            <person name="Harrison M.C."/>
            <person name="Mikhailova A.A."/>
            <person name="Marchal E."/>
            <person name="English S."/>
            <person name="Carruthers M."/>
            <person name="Jennings E.C."/>
            <person name="Chiamaka E.L."/>
            <person name="Frigard R.A."/>
            <person name="Pippel M."/>
            <person name="Attardo G.M."/>
            <person name="Benoit J.B."/>
            <person name="Bornberg-Bauer E."/>
            <person name="Tobe S.S."/>
        </authorList>
    </citation>
    <scope>NUCLEOTIDE SEQUENCE</scope>
    <source>
        <strain evidence="6">Stay&amp;Tobe</strain>
    </source>
</reference>
<dbReference type="InterPro" id="IPR000312">
    <property type="entry name" value="Glycosyl_Trfase_fam3"/>
</dbReference>
<evidence type="ECO:0000256" key="1">
    <source>
        <dbReference type="ARBA" id="ARBA00006915"/>
    </source>
</evidence>
<dbReference type="GO" id="GO:0005829">
    <property type="term" value="C:cytosol"/>
    <property type="evidence" value="ECO:0007669"/>
    <property type="project" value="TreeGrafter"/>
</dbReference>
<dbReference type="PANTHER" id="PTHR10515">
    <property type="entry name" value="THYMIDINE PHOSPHORYLASE"/>
    <property type="match status" value="1"/>
</dbReference>
<proteinExistence type="inferred from homology"/>
<dbReference type="InterPro" id="IPR017459">
    <property type="entry name" value="Glycosyl_Trfase_fam3_N_dom"/>
</dbReference>
<name>A0AAD8ETF1_DIPPU</name>
<sequence length="452" mass="49097">KSTVEEEGMRKNFDFPDLLRVKRDGEELTAEEINWIIKEVVNKSADDCQIGALLMAIYLNGFTDQETMDLTKAMISSGEQLKWNAEWEDLLVDKHSTGGCGDKVSIALAPALAACGFKVPMLSGRGLEHTGGTLDKLESIPGFNVQISNEEMHTALVKAGCFISGPTPSIAPGDRELYKRRDVTATVDSIPLIAGSIISKKVAAGTKVLIMDVKAGNAAFFKTVDSARELISVSAGLGVQTQAALTRMDAPIGRSIGNSLEVVEAIECLKGEGTCDLDELVTTFGGMILHMKGRTETLDEGKKMTMEKLQNGEALKKFETMLICQGVDRNTADIICNGNMRSVLPKVPENQVTVIRSCEPGFIGKLDAMLIARASWKLGAGRSKADEQIDYRVGIILLRVVGDFVNKGVGIMEVHHNTPELNKEIQMLLEDSIIMTKDKVEPVSLIIDIVKE</sequence>
<dbReference type="Pfam" id="PF00591">
    <property type="entry name" value="Glycos_transf_3"/>
    <property type="match status" value="1"/>
</dbReference>